<gene>
    <name evidence="1" type="ORF">SAMN05216548_1145</name>
</gene>
<accession>A0A1H9MQ76</accession>
<evidence type="ECO:0000313" key="1">
    <source>
        <dbReference type="EMBL" id="SER25864.1"/>
    </source>
</evidence>
<dbReference type="RefSeq" id="WP_092498424.1">
    <property type="nucleotide sequence ID" value="NZ_FOFG01000014.1"/>
</dbReference>
<dbReference type="OrthoDB" id="7042076at2"/>
<keyword evidence="2" id="KW-1185">Reference proteome</keyword>
<evidence type="ECO:0000313" key="2">
    <source>
        <dbReference type="Proteomes" id="UP000199647"/>
    </source>
</evidence>
<dbReference type="Proteomes" id="UP000199647">
    <property type="component" value="Unassembled WGS sequence"/>
</dbReference>
<sequence length="176" mass="19016">MASDTKNVKLGVCRVLLAGQDLGYTKGGVDVEVQTQTHEVEVDQFGQSPINEYIMGRTVTAKVPLAETTLDNLVRIMPGATLITDHVDPTKKKVVVTNGIGVSLLELAKELVLHPIALADDDYSEDFVIPKAATSGALQFSYKLDDERVFTVTFKGYPDPDTKTLFTVGDDTAEAA</sequence>
<dbReference type="AlphaFoldDB" id="A0A1H9MQ76"/>
<proteinExistence type="predicted"/>
<dbReference type="STRING" id="1855383.SAMN05216548_1145"/>
<name>A0A1H9MQ76_9HYPH</name>
<protein>
    <submittedName>
        <fullName evidence="1">Uncharacterized protein</fullName>
    </submittedName>
</protein>
<reference evidence="1 2" key="1">
    <citation type="submission" date="2016-10" db="EMBL/GenBank/DDBJ databases">
        <authorList>
            <person name="de Groot N.N."/>
        </authorList>
    </citation>
    <scope>NUCLEOTIDE SEQUENCE [LARGE SCALE GENOMIC DNA]</scope>
    <source>
        <strain evidence="1 2">A52C2</strain>
    </source>
</reference>
<dbReference type="EMBL" id="FOFG01000014">
    <property type="protein sequence ID" value="SER25864.1"/>
    <property type="molecule type" value="Genomic_DNA"/>
</dbReference>
<organism evidence="1 2">
    <name type="scientific">Faunimonas pinastri</name>
    <dbReference type="NCBI Taxonomy" id="1855383"/>
    <lineage>
        <taxon>Bacteria</taxon>
        <taxon>Pseudomonadati</taxon>
        <taxon>Pseudomonadota</taxon>
        <taxon>Alphaproteobacteria</taxon>
        <taxon>Hyphomicrobiales</taxon>
        <taxon>Afifellaceae</taxon>
        <taxon>Faunimonas</taxon>
    </lineage>
</organism>